<dbReference type="Ensembl" id="ENSMMOT00000007382.1">
    <property type="protein sequence ID" value="ENSMMOP00000007247.1"/>
    <property type="gene ID" value="ENSMMOG00000005634.1"/>
</dbReference>
<dbReference type="InterPro" id="IPR019775">
    <property type="entry name" value="WD40_repeat_CS"/>
</dbReference>
<keyword evidence="2 4" id="KW-0853">WD repeat</keyword>
<accession>A0A3Q3W698</accession>
<feature type="compositionally biased region" description="Basic and acidic residues" evidence="5">
    <location>
        <begin position="526"/>
        <end position="544"/>
    </location>
</feature>
<dbReference type="Proteomes" id="UP000261620">
    <property type="component" value="Unplaced"/>
</dbReference>
<feature type="repeat" description="WD" evidence="4">
    <location>
        <begin position="190"/>
        <end position="224"/>
    </location>
</feature>
<feature type="repeat" description="WD" evidence="4">
    <location>
        <begin position="138"/>
        <end position="179"/>
    </location>
</feature>
<feature type="repeat" description="WD" evidence="4">
    <location>
        <begin position="52"/>
        <end position="84"/>
    </location>
</feature>
<dbReference type="PANTHER" id="PTHR44324">
    <property type="entry name" value="WD40 REPEAT DOMAIN 95"/>
    <property type="match status" value="1"/>
</dbReference>
<feature type="region of interest" description="Disordered" evidence="5">
    <location>
        <begin position="472"/>
        <end position="544"/>
    </location>
</feature>
<sequence length="544" mass="60679">MKISQRLSNCLTSRNSAMCVDYSASAERLLTGGRDGILRVWRPHRTTCEKTLRGHAKPITHIRVNRKERIFVSLSDDKNVRVWSENAWVCLQSLHVHHMGKCPVSSMCYNVYNNELVLANTGIAKCLGRGTEVFESAITSHDKPLCGVLYHDVFKQILSAGENGVVTVWDILTGKAVIEFKVTPNEHVMVTAMAFDYPQRRLITASYDRKLRVWNFNSGAELGVFPVTMQNEVTGIVCINNSVFVCERNSNIIYDLDINGHDNKYLEYDYLNDIFSMDGHSTTLVASSVNGNIAVWNVETSKVIFWLNTSVSPQVHMVEISLLVICLKTREVNVNTATLLTSANGYIYAWSVISEGGLLGKFREMESEGTFITTMSTDAKEQILLTGDNTGMIFLWDIQGFGYKTEDDKGPFEDINGSWQCHLSGVVSVLCDPPCKNVITGGLDCNLQLWTNTGISIGLFGKDEWDDKIRNSQTQPSESLESLSPNSQIQNFDDLSAKHEEAVSPPEGDAKSELDSKPETEEEPELDSKLETGEEPELDSKTEN</sequence>
<keyword evidence="7" id="KW-1185">Reference proteome</keyword>
<organism evidence="6 7">
    <name type="scientific">Mola mola</name>
    <name type="common">Ocean sunfish</name>
    <name type="synonym">Tetraodon mola</name>
    <dbReference type="NCBI Taxonomy" id="94237"/>
    <lineage>
        <taxon>Eukaryota</taxon>
        <taxon>Metazoa</taxon>
        <taxon>Chordata</taxon>
        <taxon>Craniata</taxon>
        <taxon>Vertebrata</taxon>
        <taxon>Euteleostomi</taxon>
        <taxon>Actinopterygii</taxon>
        <taxon>Neopterygii</taxon>
        <taxon>Teleostei</taxon>
        <taxon>Neoteleostei</taxon>
        <taxon>Acanthomorphata</taxon>
        <taxon>Eupercaria</taxon>
        <taxon>Tetraodontiformes</taxon>
        <taxon>Molidae</taxon>
        <taxon>Mola</taxon>
    </lineage>
</organism>
<proteinExistence type="predicted"/>
<feature type="repeat" description="WD" evidence="4">
    <location>
        <begin position="20"/>
        <end position="41"/>
    </location>
</feature>
<name>A0A3Q3W698_MOLML</name>
<evidence type="ECO:0000313" key="7">
    <source>
        <dbReference type="Proteomes" id="UP000261620"/>
    </source>
</evidence>
<dbReference type="Pfam" id="PF00400">
    <property type="entry name" value="WD40"/>
    <property type="match status" value="4"/>
</dbReference>
<keyword evidence="3" id="KW-0677">Repeat</keyword>
<feature type="compositionally biased region" description="Basic and acidic residues" evidence="5">
    <location>
        <begin position="495"/>
        <end position="519"/>
    </location>
</feature>
<dbReference type="SUPFAM" id="SSF50978">
    <property type="entry name" value="WD40 repeat-like"/>
    <property type="match status" value="1"/>
</dbReference>
<evidence type="ECO:0000256" key="4">
    <source>
        <dbReference type="PROSITE-ProRule" id="PRU00221"/>
    </source>
</evidence>
<dbReference type="STRING" id="94237.ENSMMOP00000007247"/>
<reference evidence="6" key="1">
    <citation type="submission" date="2025-08" db="UniProtKB">
        <authorList>
            <consortium name="Ensembl"/>
        </authorList>
    </citation>
    <scope>IDENTIFICATION</scope>
</reference>
<dbReference type="InterPro" id="IPR051242">
    <property type="entry name" value="WD-EF-hand_domain"/>
</dbReference>
<evidence type="ECO:0000256" key="1">
    <source>
        <dbReference type="ARBA" id="ARBA00014901"/>
    </source>
</evidence>
<dbReference type="PANTHER" id="PTHR44324:SF6">
    <property type="entry name" value="EF-HAND CALCIUM BINDING DOMAIN 8"/>
    <property type="match status" value="1"/>
</dbReference>
<dbReference type="PROSITE" id="PS00678">
    <property type="entry name" value="WD_REPEATS_1"/>
    <property type="match status" value="2"/>
</dbReference>
<reference evidence="6" key="2">
    <citation type="submission" date="2025-09" db="UniProtKB">
        <authorList>
            <consortium name="Ensembl"/>
        </authorList>
    </citation>
    <scope>IDENTIFICATION</scope>
</reference>
<dbReference type="AlphaFoldDB" id="A0A3Q3W698"/>
<dbReference type="OMA" id="AKPITHI"/>
<protein>
    <recommendedName>
        <fullName evidence="1">WD repeat-containing protein on Y chromosome</fullName>
    </recommendedName>
</protein>
<evidence type="ECO:0000256" key="3">
    <source>
        <dbReference type="ARBA" id="ARBA00022737"/>
    </source>
</evidence>
<feature type="compositionally biased region" description="Low complexity" evidence="5">
    <location>
        <begin position="472"/>
        <end position="487"/>
    </location>
</feature>
<evidence type="ECO:0000256" key="2">
    <source>
        <dbReference type="ARBA" id="ARBA00022574"/>
    </source>
</evidence>
<evidence type="ECO:0000256" key="5">
    <source>
        <dbReference type="SAM" id="MobiDB-lite"/>
    </source>
</evidence>
<dbReference type="InterPro" id="IPR015943">
    <property type="entry name" value="WD40/YVTN_repeat-like_dom_sf"/>
</dbReference>
<dbReference type="InterPro" id="IPR001680">
    <property type="entry name" value="WD40_rpt"/>
</dbReference>
<dbReference type="PROSITE" id="PS50294">
    <property type="entry name" value="WD_REPEATS_REGION"/>
    <property type="match status" value="1"/>
</dbReference>
<evidence type="ECO:0000313" key="6">
    <source>
        <dbReference type="Ensembl" id="ENSMMOP00000007247.1"/>
    </source>
</evidence>
<dbReference type="InterPro" id="IPR036322">
    <property type="entry name" value="WD40_repeat_dom_sf"/>
</dbReference>
<dbReference type="SMART" id="SM00320">
    <property type="entry name" value="WD40"/>
    <property type="match status" value="7"/>
</dbReference>
<dbReference type="PROSITE" id="PS50082">
    <property type="entry name" value="WD_REPEATS_2"/>
    <property type="match status" value="4"/>
</dbReference>
<dbReference type="Gene3D" id="2.130.10.10">
    <property type="entry name" value="YVTN repeat-like/Quinoprotein amine dehydrogenase"/>
    <property type="match status" value="3"/>
</dbReference>